<dbReference type="PROSITE" id="PS50096">
    <property type="entry name" value="IQ"/>
    <property type="match status" value="1"/>
</dbReference>
<dbReference type="AlphaFoldDB" id="A0A8S4FRM5"/>
<evidence type="ECO:0000256" key="5">
    <source>
        <dbReference type="SAM" id="MobiDB-lite"/>
    </source>
</evidence>
<dbReference type="PROSITE" id="PS51450">
    <property type="entry name" value="LRR"/>
    <property type="match status" value="4"/>
</dbReference>
<feature type="region of interest" description="Disordered" evidence="5">
    <location>
        <begin position="526"/>
        <end position="615"/>
    </location>
</feature>
<feature type="compositionally biased region" description="Low complexity" evidence="5">
    <location>
        <begin position="560"/>
        <end position="571"/>
    </location>
</feature>
<comment type="caution">
    <text evidence="6">The sequence shown here is derived from an EMBL/GenBank/DDBJ whole genome shotgun (WGS) entry which is preliminary data.</text>
</comment>
<dbReference type="GO" id="GO:0005813">
    <property type="term" value="C:centrosome"/>
    <property type="evidence" value="ECO:0007669"/>
    <property type="project" value="TreeGrafter"/>
</dbReference>
<dbReference type="CDD" id="cd23767">
    <property type="entry name" value="IQCD"/>
    <property type="match status" value="1"/>
</dbReference>
<evidence type="ECO:0000313" key="6">
    <source>
        <dbReference type="EMBL" id="CAG9129764.1"/>
    </source>
</evidence>
<feature type="compositionally biased region" description="Low complexity" evidence="5">
    <location>
        <begin position="471"/>
        <end position="485"/>
    </location>
</feature>
<dbReference type="InterPro" id="IPR000048">
    <property type="entry name" value="IQ_motif_EF-hand-BS"/>
</dbReference>
<protein>
    <recommendedName>
        <fullName evidence="4">Dynein axonemal assembly factor 1 homolog</fullName>
    </recommendedName>
</protein>
<feature type="region of interest" description="Disordered" evidence="5">
    <location>
        <begin position="850"/>
        <end position="888"/>
    </location>
</feature>
<dbReference type="PANTHER" id="PTHR45973:SF2">
    <property type="entry name" value="CENTROSOMAL PROTEIN OF 97 KDA"/>
    <property type="match status" value="1"/>
</dbReference>
<keyword evidence="7" id="KW-1185">Reference proteome</keyword>
<feature type="compositionally biased region" description="Polar residues" evidence="5">
    <location>
        <begin position="407"/>
        <end position="420"/>
    </location>
</feature>
<evidence type="ECO:0000313" key="7">
    <source>
        <dbReference type="Proteomes" id="UP000653454"/>
    </source>
</evidence>
<dbReference type="Pfam" id="PF14580">
    <property type="entry name" value="LRR_9"/>
    <property type="match status" value="1"/>
</dbReference>
<sequence>MDEEKTETLDLSRRGLKKIEKATAEESTTVINLILDQNELQRLDNLDTYSRVENLSICNNFLLRMHGVSRMTNIRVLALNNNGILQIEGLKDLIYLKVLKLAGNNIKSIEHLNNNMHIEHLDLSNNQISFVADISYMKSLKNLNLERNRIADLRQCDRYLPPALAQLGLAHNNIQDLNEVSHLVHLTQLEGLTVQGNPCVSMSGKDKVYPFVCWRETGNVTVGRTHRGFDYRPFVLNWIMSVKSIDGFGVSAIESLKAEWLYSQGKGRHFRAGQQRELGAYLAATCPLTAESLDTEDQRKLRLILSKQGKDYHAATCPLTAESLDTEDQRKLRLILSKVRTATWSLTCTATGKLSKDQRKLRLILSKAQHHQQQLKEHTPSPVKSKLQSPRMQSRITPRHMGRSPDRMSSSYHSPVTSSDARPVTTDRVTSDRVTSDLHRVTSSSAMTQSCDAAAFADTAFSEKRDRDAHTTPPQQQQQIPTHQPNKPVNQNLEAASKMVPVPESLMSPDYQDPIYDIQKPRVLPGGMVSNTSSSNSSIVEEKRQIVQPNSINKNHKSSPKLSKSATSSPKLRSKLEQRKNSLTPRENGKVNGVADRVEEKEKGTQRRTAKAEETSAAITIQRMWRGYRSRSLNKDTLRILHAIQACRARQHIHRSLNKDTLRILHAIQACRARQHIHRSLNKDTLRILHAIQACRARQHIQRLTCDMEATKAALDSERKIQQLQMQAINALWKKVSTIQDSQKKSSECDDNTEVLKQLTETCFNLQSQVVELQGCMQQVLRAVSRSNATPVATQTDICAVVTPQEDRCTWLKRPQSLPLATSTVPAPPPPLHDMQHKTEPLDIDAADVERTESNIEEIQTDQSEQEKLEPTEQNTISEHKYTSVTTD</sequence>
<comment type="function">
    <text evidence="1">Cilium-specific protein required for cilia structures.</text>
</comment>
<dbReference type="InterPro" id="IPR032675">
    <property type="entry name" value="LRR_dom_sf"/>
</dbReference>
<feature type="compositionally biased region" description="Basic and acidic residues" evidence="5">
    <location>
        <begin position="596"/>
        <end position="614"/>
    </location>
</feature>
<feature type="region of interest" description="Disordered" evidence="5">
    <location>
        <begin position="367"/>
        <end position="447"/>
    </location>
</feature>
<dbReference type="EMBL" id="CAJHNJ030000039">
    <property type="protein sequence ID" value="CAG9129764.1"/>
    <property type="molecule type" value="Genomic_DNA"/>
</dbReference>
<gene>
    <name evidence="6" type="ORF">PLXY2_LOCUS9664</name>
</gene>
<proteinExistence type="predicted"/>
<evidence type="ECO:0000256" key="4">
    <source>
        <dbReference type="ARBA" id="ARBA00024433"/>
    </source>
</evidence>
<keyword evidence="3" id="KW-0677">Repeat</keyword>
<dbReference type="InterPro" id="IPR001611">
    <property type="entry name" value="Leu-rich_rpt"/>
</dbReference>
<dbReference type="Proteomes" id="UP000653454">
    <property type="component" value="Unassembled WGS sequence"/>
</dbReference>
<dbReference type="Gene3D" id="3.80.10.10">
    <property type="entry name" value="Ribonuclease Inhibitor"/>
    <property type="match status" value="2"/>
</dbReference>
<reference evidence="6" key="1">
    <citation type="submission" date="2020-11" db="EMBL/GenBank/DDBJ databases">
        <authorList>
            <person name="Whiteford S."/>
        </authorList>
    </citation>
    <scope>NUCLEOTIDE SEQUENCE</scope>
</reference>
<dbReference type="PANTHER" id="PTHR45973">
    <property type="entry name" value="PROTEIN PHOSPHATASE 1 REGULATORY SUBUNIT SDS22-RELATED"/>
    <property type="match status" value="1"/>
</dbReference>
<feature type="region of interest" description="Disordered" evidence="5">
    <location>
        <begin position="463"/>
        <end position="489"/>
    </location>
</feature>
<accession>A0A8S4FRM5</accession>
<dbReference type="GO" id="GO:1902018">
    <property type="term" value="P:negative regulation of cilium assembly"/>
    <property type="evidence" value="ECO:0007669"/>
    <property type="project" value="TreeGrafter"/>
</dbReference>
<dbReference type="SUPFAM" id="SSF52058">
    <property type="entry name" value="L domain-like"/>
    <property type="match status" value="1"/>
</dbReference>
<evidence type="ECO:0000256" key="1">
    <source>
        <dbReference type="ARBA" id="ARBA00003843"/>
    </source>
</evidence>
<evidence type="ECO:0000256" key="2">
    <source>
        <dbReference type="ARBA" id="ARBA00022614"/>
    </source>
</evidence>
<organism evidence="6 7">
    <name type="scientific">Plutella xylostella</name>
    <name type="common">Diamondback moth</name>
    <name type="synonym">Plutella maculipennis</name>
    <dbReference type="NCBI Taxonomy" id="51655"/>
    <lineage>
        <taxon>Eukaryota</taxon>
        <taxon>Metazoa</taxon>
        <taxon>Ecdysozoa</taxon>
        <taxon>Arthropoda</taxon>
        <taxon>Hexapoda</taxon>
        <taxon>Insecta</taxon>
        <taxon>Pterygota</taxon>
        <taxon>Neoptera</taxon>
        <taxon>Endopterygota</taxon>
        <taxon>Lepidoptera</taxon>
        <taxon>Glossata</taxon>
        <taxon>Ditrysia</taxon>
        <taxon>Yponomeutoidea</taxon>
        <taxon>Plutellidae</taxon>
        <taxon>Plutella</taxon>
    </lineage>
</organism>
<keyword evidence="2" id="KW-0433">Leucine-rich repeat</keyword>
<evidence type="ECO:0000256" key="3">
    <source>
        <dbReference type="ARBA" id="ARBA00022737"/>
    </source>
</evidence>
<dbReference type="InterPro" id="IPR050576">
    <property type="entry name" value="Cilia_flagella_integrity"/>
</dbReference>
<dbReference type="Pfam" id="PF00612">
    <property type="entry name" value="IQ"/>
    <property type="match status" value="1"/>
</dbReference>
<name>A0A8S4FRM5_PLUXY</name>
<feature type="compositionally biased region" description="Polar residues" evidence="5">
    <location>
        <begin position="872"/>
        <end position="888"/>
    </location>
</feature>
<feature type="compositionally biased region" description="Basic and acidic residues" evidence="5">
    <location>
        <begin position="429"/>
        <end position="440"/>
    </location>
</feature>
<feature type="compositionally biased region" description="Polar residues" evidence="5">
    <location>
        <begin position="386"/>
        <end position="396"/>
    </location>
</feature>